<evidence type="ECO:0000256" key="6">
    <source>
        <dbReference type="PIRSR" id="PIRSR000138-1"/>
    </source>
</evidence>
<feature type="binding site" evidence="7">
    <location>
        <position position="103"/>
    </location>
    <ligand>
        <name>FMN</name>
        <dbReference type="ChEBI" id="CHEBI:58210"/>
    </ligand>
</feature>
<feature type="binding site" evidence="7">
    <location>
        <position position="223"/>
    </location>
    <ligand>
        <name>FMN</name>
        <dbReference type="ChEBI" id="CHEBI:58210"/>
    </ligand>
</feature>
<feature type="binding site" evidence="7">
    <location>
        <position position="250"/>
    </location>
    <ligand>
        <name>glyoxylate</name>
        <dbReference type="ChEBI" id="CHEBI:36655"/>
    </ligand>
</feature>
<dbReference type="InterPro" id="IPR000262">
    <property type="entry name" value="FMN-dep_DH"/>
</dbReference>
<feature type="binding site" evidence="7">
    <location>
        <position position="123"/>
    </location>
    <ligand>
        <name>FMN</name>
        <dbReference type="ChEBI" id="CHEBI:58210"/>
    </ligand>
</feature>
<sequence>MDLVELERRAAARLPQHVYDYMRATAGGSEVLERQIAEWDAIRLRPRVLTGATPPATATTVLGTPVAAPILVAPMAQQVDAHPDGERATAAGARAAGSLLGVSTNTAVPFARIAEGGAPWWFQLYVTRDRRLSTALLERAVAAGAGAVLLTVDITRLRHPRAGASVSVEPTDWTDGRTGARLANLTEEELRIARGEGGRGDRGLGVDAITWIREVTGLPVVVKGVLRGDDAARAVDAGAASVLVSTHGGRGLASSVGSAAVLAEVVSAVGGRAEVYADSGIRSGLHAAAGLAIGARAVFVGRPVMWGLAADGAAGVTTVLEALRDELVGAMDLLGASTVADLTPDLVAPR</sequence>
<keyword evidence="2 7" id="KW-0285">Flavoprotein</keyword>
<feature type="active site" description="Proton acceptor" evidence="6">
    <location>
        <position position="247"/>
    </location>
</feature>
<feature type="binding site" evidence="7">
    <location>
        <position position="245"/>
    </location>
    <ligand>
        <name>FMN</name>
        <dbReference type="ChEBI" id="CHEBI:58210"/>
    </ligand>
</feature>
<protein>
    <submittedName>
        <fullName evidence="9">Alpha-hydroxy-acid oxidizing enzyme</fullName>
    </submittedName>
</protein>
<evidence type="ECO:0000256" key="3">
    <source>
        <dbReference type="ARBA" id="ARBA00022643"/>
    </source>
</evidence>
<evidence type="ECO:0000256" key="4">
    <source>
        <dbReference type="ARBA" id="ARBA00023002"/>
    </source>
</evidence>
<reference evidence="10" key="1">
    <citation type="submission" date="2018-09" db="EMBL/GenBank/DDBJ databases">
        <authorList>
            <person name="Kim I."/>
        </authorList>
    </citation>
    <scope>NUCLEOTIDE SEQUENCE [LARGE SCALE GENOMIC DNA]</scope>
    <source>
        <strain evidence="10">DD4a</strain>
    </source>
</reference>
<evidence type="ECO:0000256" key="2">
    <source>
        <dbReference type="ARBA" id="ARBA00022630"/>
    </source>
</evidence>
<dbReference type="InterPro" id="IPR012133">
    <property type="entry name" value="Alpha-hydoxy_acid_DH_FMN"/>
</dbReference>
<feature type="binding site" evidence="7">
    <location>
        <begin position="278"/>
        <end position="282"/>
    </location>
    <ligand>
        <name>FMN</name>
        <dbReference type="ChEBI" id="CHEBI:58210"/>
    </ligand>
</feature>
<dbReference type="Pfam" id="PF01070">
    <property type="entry name" value="FMN_dh"/>
    <property type="match status" value="1"/>
</dbReference>
<keyword evidence="3 7" id="KW-0288">FMN</keyword>
<dbReference type="PIRSF" id="PIRSF000138">
    <property type="entry name" value="Al-hdrx_acd_dh"/>
    <property type="match status" value="1"/>
</dbReference>
<dbReference type="AlphaFoldDB" id="A0A3A1U2U3"/>
<dbReference type="SUPFAM" id="SSF51395">
    <property type="entry name" value="FMN-linked oxidoreductases"/>
    <property type="match status" value="1"/>
</dbReference>
<evidence type="ECO:0000256" key="1">
    <source>
        <dbReference type="ARBA" id="ARBA00001917"/>
    </source>
</evidence>
<feature type="binding site" evidence="7">
    <location>
        <position position="156"/>
    </location>
    <ligand>
        <name>glyoxylate</name>
        <dbReference type="ChEBI" id="CHEBI:36655"/>
    </ligand>
</feature>
<dbReference type="PANTHER" id="PTHR10578">
    <property type="entry name" value="S -2-HYDROXY-ACID OXIDASE-RELATED"/>
    <property type="match status" value="1"/>
</dbReference>
<dbReference type="InterPro" id="IPR013785">
    <property type="entry name" value="Aldolase_TIM"/>
</dbReference>
<feature type="domain" description="FMN hydroxy acid dehydrogenase" evidence="8">
    <location>
        <begin position="1"/>
        <end position="350"/>
    </location>
</feature>
<evidence type="ECO:0000256" key="7">
    <source>
        <dbReference type="PIRSR" id="PIRSR000138-2"/>
    </source>
</evidence>
<dbReference type="GO" id="GO:0016491">
    <property type="term" value="F:oxidoreductase activity"/>
    <property type="evidence" value="ECO:0007669"/>
    <property type="project" value="UniProtKB-KW"/>
</dbReference>
<dbReference type="RefSeq" id="WP_119481223.1">
    <property type="nucleotide sequence ID" value="NZ_QXTG01000001.1"/>
</dbReference>
<keyword evidence="10" id="KW-1185">Reference proteome</keyword>
<comment type="cofactor">
    <cofactor evidence="1">
        <name>FMN</name>
        <dbReference type="ChEBI" id="CHEBI:58210"/>
    </cofactor>
</comment>
<feature type="binding site" evidence="7">
    <location>
        <position position="151"/>
    </location>
    <ligand>
        <name>FMN</name>
        <dbReference type="ChEBI" id="CHEBI:58210"/>
    </ligand>
</feature>
<evidence type="ECO:0000313" key="9">
    <source>
        <dbReference type="EMBL" id="RIX30861.1"/>
    </source>
</evidence>
<dbReference type="InterPro" id="IPR037396">
    <property type="entry name" value="FMN_HAD"/>
</dbReference>
<comment type="similarity">
    <text evidence="5">Belongs to the FMN-dependent alpha-hydroxy acid dehydrogenase family.</text>
</comment>
<dbReference type="Proteomes" id="UP000265742">
    <property type="component" value="Unassembled WGS sequence"/>
</dbReference>
<proteinExistence type="inferred from homology"/>
<feature type="binding site" evidence="7">
    <location>
        <position position="247"/>
    </location>
    <ligand>
        <name>glyoxylate</name>
        <dbReference type="ChEBI" id="CHEBI:36655"/>
    </ligand>
</feature>
<dbReference type="PANTHER" id="PTHR10578:SF107">
    <property type="entry name" value="2-HYDROXYACID OXIDASE 1"/>
    <property type="match status" value="1"/>
</dbReference>
<feature type="binding site" evidence="7">
    <location>
        <begin position="74"/>
        <end position="76"/>
    </location>
    <ligand>
        <name>FMN</name>
        <dbReference type="ChEBI" id="CHEBI:58210"/>
    </ligand>
</feature>
<dbReference type="EMBL" id="QXTG01000001">
    <property type="protein sequence ID" value="RIX30861.1"/>
    <property type="molecule type" value="Genomic_DNA"/>
</dbReference>
<comment type="caution">
    <text evidence="9">The sequence shown here is derived from an EMBL/GenBank/DDBJ whole genome shotgun (WGS) entry which is preliminary data.</text>
</comment>
<gene>
    <name evidence="9" type="ORF">D1781_05565</name>
</gene>
<feature type="binding site" evidence="7">
    <location>
        <begin position="301"/>
        <end position="302"/>
    </location>
    <ligand>
        <name>FMN</name>
        <dbReference type="ChEBI" id="CHEBI:58210"/>
    </ligand>
</feature>
<name>A0A3A1U2U3_9MICO</name>
<dbReference type="Gene3D" id="3.20.20.70">
    <property type="entry name" value="Aldolase class I"/>
    <property type="match status" value="1"/>
</dbReference>
<feature type="binding site" evidence="7">
    <location>
        <position position="125"/>
    </location>
    <ligand>
        <name>glyoxylate</name>
        <dbReference type="ChEBI" id="CHEBI:36655"/>
    </ligand>
</feature>
<dbReference type="PROSITE" id="PS51349">
    <property type="entry name" value="FMN_HYDROXY_ACID_DH_2"/>
    <property type="match status" value="1"/>
</dbReference>
<feature type="binding site" evidence="7">
    <location>
        <position position="21"/>
    </location>
    <ligand>
        <name>glyoxylate</name>
        <dbReference type="ChEBI" id="CHEBI:36655"/>
    </ligand>
</feature>
<evidence type="ECO:0000256" key="5">
    <source>
        <dbReference type="ARBA" id="ARBA00024042"/>
    </source>
</evidence>
<dbReference type="CDD" id="cd02809">
    <property type="entry name" value="alpha_hydroxyacid_oxid_FMN"/>
    <property type="match status" value="1"/>
</dbReference>
<evidence type="ECO:0000259" key="8">
    <source>
        <dbReference type="PROSITE" id="PS51349"/>
    </source>
</evidence>
<dbReference type="OrthoDB" id="9770452at2"/>
<dbReference type="GO" id="GO:0010181">
    <property type="term" value="F:FMN binding"/>
    <property type="evidence" value="ECO:0007669"/>
    <property type="project" value="InterPro"/>
</dbReference>
<keyword evidence="4" id="KW-0560">Oxidoreductase</keyword>
<accession>A0A3A1U2U3</accession>
<evidence type="ECO:0000313" key="10">
    <source>
        <dbReference type="Proteomes" id="UP000265742"/>
    </source>
</evidence>
<organism evidence="9 10">
    <name type="scientific">Amnibacterium setariae</name>
    <dbReference type="NCBI Taxonomy" id="2306585"/>
    <lineage>
        <taxon>Bacteria</taxon>
        <taxon>Bacillati</taxon>
        <taxon>Actinomycetota</taxon>
        <taxon>Actinomycetes</taxon>
        <taxon>Micrococcales</taxon>
        <taxon>Microbacteriaceae</taxon>
        <taxon>Amnibacterium</taxon>
    </lineage>
</organism>